<dbReference type="RefSeq" id="WP_239116286.1">
    <property type="nucleotide sequence ID" value="NZ_BAABHH010000045.1"/>
</dbReference>
<organism evidence="3 4">
    <name type="scientific">Planotetraspora kaengkrachanensis</name>
    <dbReference type="NCBI Taxonomy" id="575193"/>
    <lineage>
        <taxon>Bacteria</taxon>
        <taxon>Bacillati</taxon>
        <taxon>Actinomycetota</taxon>
        <taxon>Actinomycetes</taxon>
        <taxon>Streptosporangiales</taxon>
        <taxon>Streptosporangiaceae</taxon>
        <taxon>Planotetraspora</taxon>
    </lineage>
</organism>
<protein>
    <recommendedName>
        <fullName evidence="2">Luciferase-like domain-containing protein</fullName>
    </recommendedName>
</protein>
<dbReference type="AlphaFoldDB" id="A0A8J3Q1G0"/>
<dbReference type="GO" id="GO:0016705">
    <property type="term" value="F:oxidoreductase activity, acting on paired donors, with incorporation or reduction of molecular oxygen"/>
    <property type="evidence" value="ECO:0007669"/>
    <property type="project" value="InterPro"/>
</dbReference>
<dbReference type="PANTHER" id="PTHR30137">
    <property type="entry name" value="LUCIFERASE-LIKE MONOOXYGENASE"/>
    <property type="match status" value="1"/>
</dbReference>
<dbReference type="SUPFAM" id="SSF51679">
    <property type="entry name" value="Bacterial luciferase-like"/>
    <property type="match status" value="1"/>
</dbReference>
<dbReference type="Pfam" id="PF00296">
    <property type="entry name" value="Bac_luciferase"/>
    <property type="match status" value="1"/>
</dbReference>
<dbReference type="Proteomes" id="UP000630097">
    <property type="component" value="Unassembled WGS sequence"/>
</dbReference>
<dbReference type="PANTHER" id="PTHR30137:SF6">
    <property type="entry name" value="LUCIFERASE-LIKE MONOOXYGENASE"/>
    <property type="match status" value="1"/>
</dbReference>
<dbReference type="InterPro" id="IPR050766">
    <property type="entry name" value="Bact_Lucif_Oxidored"/>
</dbReference>
<proteinExistence type="predicted"/>
<evidence type="ECO:0000256" key="1">
    <source>
        <dbReference type="ARBA" id="ARBA00007789"/>
    </source>
</evidence>
<sequence length="343" mass="35961">MPLDAPSAAPEERLPLLSLLELAVLEEGHSARDGLAAVVATARGAAELGFRRVWVAEHHGYSPVSSVAPPVLAAHLAAVTERIRVGSGGVLLPNHAPLAVAEQFMTMAALHPERIDLGVGRGPGTFNPDIMRALRRGADPATDVEYRADLAELLSHLGGGDGARVLPGADVLPEPWLLSSSAAGAELAAELGLPLAFAYHIRPGNAVEALTRYREKFRPSRWRDEPYVLVSVDTVCGATDAEAAHLVRPAYLALLTAFAGRAAEAVLCSPAEAAATPLHAEAAERLEQLSAAQAQGSPETVRRRLAAVATLTGADELMLSIPVYDPSVRLRTLEAASAVVLTV</sequence>
<evidence type="ECO:0000313" key="4">
    <source>
        <dbReference type="Proteomes" id="UP000630097"/>
    </source>
</evidence>
<evidence type="ECO:0000259" key="2">
    <source>
        <dbReference type="Pfam" id="PF00296"/>
    </source>
</evidence>
<dbReference type="InterPro" id="IPR036661">
    <property type="entry name" value="Luciferase-like_sf"/>
</dbReference>
<dbReference type="NCBIfam" id="TIGR03558">
    <property type="entry name" value="oxido_grp_1"/>
    <property type="match status" value="1"/>
</dbReference>
<name>A0A8J3Q1G0_9ACTN</name>
<dbReference type="EMBL" id="BONV01000066">
    <property type="protein sequence ID" value="GIG84990.1"/>
    <property type="molecule type" value="Genomic_DNA"/>
</dbReference>
<keyword evidence="4" id="KW-1185">Reference proteome</keyword>
<evidence type="ECO:0000313" key="3">
    <source>
        <dbReference type="EMBL" id="GIG84990.1"/>
    </source>
</evidence>
<dbReference type="InterPro" id="IPR019949">
    <property type="entry name" value="CmoO-like"/>
</dbReference>
<feature type="domain" description="Luciferase-like" evidence="2">
    <location>
        <begin position="28"/>
        <end position="311"/>
    </location>
</feature>
<dbReference type="Gene3D" id="3.20.20.30">
    <property type="entry name" value="Luciferase-like domain"/>
    <property type="match status" value="1"/>
</dbReference>
<comment type="similarity">
    <text evidence="1">To bacterial alkanal monooxygenase alpha and beta chains.</text>
</comment>
<accession>A0A8J3Q1G0</accession>
<dbReference type="InterPro" id="IPR011251">
    <property type="entry name" value="Luciferase-like_dom"/>
</dbReference>
<reference evidence="3 4" key="1">
    <citation type="submission" date="2021-01" db="EMBL/GenBank/DDBJ databases">
        <title>Whole genome shotgun sequence of Planotetraspora kaengkrachanensis NBRC 104272.</title>
        <authorList>
            <person name="Komaki H."/>
            <person name="Tamura T."/>
        </authorList>
    </citation>
    <scope>NUCLEOTIDE SEQUENCE [LARGE SCALE GENOMIC DNA]</scope>
    <source>
        <strain evidence="3 4">NBRC 104272</strain>
    </source>
</reference>
<comment type="caution">
    <text evidence="3">The sequence shown here is derived from an EMBL/GenBank/DDBJ whole genome shotgun (WGS) entry which is preliminary data.</text>
</comment>
<gene>
    <name evidence="3" type="ORF">Pka01_81170</name>
</gene>
<dbReference type="GO" id="GO:0005829">
    <property type="term" value="C:cytosol"/>
    <property type="evidence" value="ECO:0007669"/>
    <property type="project" value="TreeGrafter"/>
</dbReference>